<feature type="compositionally biased region" description="Polar residues" evidence="2">
    <location>
        <begin position="334"/>
        <end position="348"/>
    </location>
</feature>
<comment type="caution">
    <text evidence="3">The sequence shown here is derived from an EMBL/GenBank/DDBJ whole genome shotgun (WGS) entry which is preliminary data.</text>
</comment>
<dbReference type="RefSeq" id="XP_067926177.1">
    <property type="nucleotide sequence ID" value="XM_068061842.1"/>
</dbReference>
<evidence type="ECO:0000313" key="3">
    <source>
        <dbReference type="EMBL" id="PHJ24504.1"/>
    </source>
</evidence>
<gene>
    <name evidence="3" type="ORF">CSUI_001637</name>
</gene>
<feature type="region of interest" description="Disordered" evidence="2">
    <location>
        <begin position="656"/>
        <end position="697"/>
    </location>
</feature>
<feature type="region of interest" description="Disordered" evidence="2">
    <location>
        <begin position="93"/>
        <end position="126"/>
    </location>
</feature>
<proteinExistence type="inferred from homology"/>
<dbReference type="Proteomes" id="UP000221165">
    <property type="component" value="Unassembled WGS sequence"/>
</dbReference>
<dbReference type="GO" id="GO:0030289">
    <property type="term" value="C:protein phosphatase 4 complex"/>
    <property type="evidence" value="ECO:0007669"/>
    <property type="project" value="InterPro"/>
</dbReference>
<dbReference type="GO" id="GO:0005634">
    <property type="term" value="C:nucleus"/>
    <property type="evidence" value="ECO:0007669"/>
    <property type="project" value="TreeGrafter"/>
</dbReference>
<dbReference type="PANTHER" id="PTHR16487:SF0">
    <property type="entry name" value="PROTEIN PHOSPHATASE 4 REGULATORY SUBUNIT 2-RELATED"/>
    <property type="match status" value="1"/>
</dbReference>
<dbReference type="GeneID" id="94425053"/>
<name>A0A2C6LBV1_9APIC</name>
<dbReference type="OrthoDB" id="341898at2759"/>
<evidence type="ECO:0000313" key="4">
    <source>
        <dbReference type="Proteomes" id="UP000221165"/>
    </source>
</evidence>
<accession>A0A2C6LBV1</accession>
<dbReference type="VEuPathDB" id="ToxoDB:CSUI_001637"/>
<reference evidence="3 4" key="1">
    <citation type="journal article" date="2017" name="Int. J. Parasitol.">
        <title>The genome of the protozoan parasite Cystoisospora suis and a reverse vaccinology approach to identify vaccine candidates.</title>
        <authorList>
            <person name="Palmieri N."/>
            <person name="Shrestha A."/>
            <person name="Ruttkowski B."/>
            <person name="Beck T."/>
            <person name="Vogl C."/>
            <person name="Tomley F."/>
            <person name="Blake D.P."/>
            <person name="Joachim A."/>
        </authorList>
    </citation>
    <scope>NUCLEOTIDE SEQUENCE [LARGE SCALE GENOMIC DNA]</scope>
    <source>
        <strain evidence="3 4">Wien I</strain>
    </source>
</reference>
<dbReference type="EMBL" id="MIGC01000664">
    <property type="protein sequence ID" value="PHJ24504.1"/>
    <property type="molecule type" value="Genomic_DNA"/>
</dbReference>
<dbReference type="GO" id="GO:0005737">
    <property type="term" value="C:cytoplasm"/>
    <property type="evidence" value="ECO:0007669"/>
    <property type="project" value="TreeGrafter"/>
</dbReference>
<organism evidence="3 4">
    <name type="scientific">Cystoisospora suis</name>
    <dbReference type="NCBI Taxonomy" id="483139"/>
    <lineage>
        <taxon>Eukaryota</taxon>
        <taxon>Sar</taxon>
        <taxon>Alveolata</taxon>
        <taxon>Apicomplexa</taxon>
        <taxon>Conoidasida</taxon>
        <taxon>Coccidia</taxon>
        <taxon>Eucoccidiorida</taxon>
        <taxon>Eimeriorina</taxon>
        <taxon>Sarcocystidae</taxon>
        <taxon>Cystoisospora</taxon>
    </lineage>
</organism>
<evidence type="ECO:0000256" key="2">
    <source>
        <dbReference type="SAM" id="MobiDB-lite"/>
    </source>
</evidence>
<keyword evidence="4" id="KW-1185">Reference proteome</keyword>
<protein>
    <submittedName>
        <fullName evidence="3">Ppp4r2</fullName>
    </submittedName>
</protein>
<feature type="region of interest" description="Disordered" evidence="2">
    <location>
        <begin position="419"/>
        <end position="635"/>
    </location>
</feature>
<dbReference type="Pfam" id="PF09184">
    <property type="entry name" value="PPP4R2"/>
    <property type="match status" value="1"/>
</dbReference>
<feature type="compositionally biased region" description="Basic and acidic residues" evidence="2">
    <location>
        <begin position="582"/>
        <end position="596"/>
    </location>
</feature>
<feature type="region of interest" description="Disordered" evidence="2">
    <location>
        <begin position="322"/>
        <end position="349"/>
    </location>
</feature>
<dbReference type="PANTHER" id="PTHR16487">
    <property type="entry name" value="PPP4R2-RELATED PROTEIN"/>
    <property type="match status" value="1"/>
</dbReference>
<sequence length="697" mass="73766">MPATDSGVTSLPGREADEYLRVSGGSLGLLTPGRGGESVDSLADGIGSTINNSVQDFTPDCTAEATIYRYTLQRIVDFINIYHSLKVLHKSRVKTDQETARTAPRSPGSDALSPSPMECASSTGSSSSPPPHKPICSCHCACCINSAGGEGGELSPRIVGQQQLASPELPQEGLDVLKEIARTGSCRYPWGVVKIVLAAKAEQVFAEMAKSKGKKRVSFDWVTARNLCCYQIMQFNKPPLTVQRLCELLLRPMYGVLEKFFFAVRKVLLVRGCIYEPVEIPPSVHLGSIPGLRYAERKAVDLSEASFWVRDARAGLHDQRACPSAASGSCPVSRGNTPSHDSQQTLNAESRACPPAELGSLDFLNGDGSVSECCRACCCCRDWLADIDDGELPAAVPSRSSVVDVASFGLTAGSNLSTLATDRSRSSRRSSNSSQGEGETCGSDGGQSGRECRPTSTTVGTSEADEKTQPCGGGPRSENEEPLMHERGEDGTAGVSTGDSDSTAVTIGPSEKESHSSSKAHGSGGEHGTAGAESLAYVDTALMDEGGDVPCSSEDCRDEGEEQKAEQHCHADSCFAATLEGSLKRRPGERLSEARSPESIPNNLSTPSTEGLYRPSSTWHHSDEPASNSKSQSSIYEAPSSAYLVDSGYVRMAAAVAPEETRKAPRGRGSGLVEGDSDTRPPKQARHRDGAACSEGQ</sequence>
<feature type="compositionally biased region" description="Basic and acidic residues" evidence="2">
    <location>
        <begin position="477"/>
        <end position="490"/>
    </location>
</feature>
<comment type="similarity">
    <text evidence="1">Belongs to the PPP4R2 family.</text>
</comment>
<dbReference type="AlphaFoldDB" id="A0A2C6LBV1"/>
<feature type="compositionally biased region" description="Polar residues" evidence="2">
    <location>
        <begin position="599"/>
        <end position="635"/>
    </location>
</feature>
<feature type="compositionally biased region" description="Basic and acidic residues" evidence="2">
    <location>
        <begin position="562"/>
        <end position="571"/>
    </location>
</feature>
<dbReference type="GO" id="GO:0019888">
    <property type="term" value="F:protein phosphatase regulator activity"/>
    <property type="evidence" value="ECO:0007669"/>
    <property type="project" value="InterPro"/>
</dbReference>
<feature type="compositionally biased region" description="Polar residues" evidence="2">
    <location>
        <begin position="494"/>
        <end position="505"/>
    </location>
</feature>
<evidence type="ECO:0000256" key="1">
    <source>
        <dbReference type="ARBA" id="ARBA00009207"/>
    </source>
</evidence>
<dbReference type="InterPro" id="IPR015267">
    <property type="entry name" value="PPP4R2"/>
</dbReference>